<dbReference type="GeneID" id="40385641"/>
<name>A0A2U9R8V0_PICKU</name>
<feature type="compositionally biased region" description="Polar residues" evidence="11">
    <location>
        <begin position="4495"/>
        <end position="4504"/>
    </location>
</feature>
<feature type="compositionally biased region" description="Basic and acidic residues" evidence="11">
    <location>
        <begin position="4571"/>
        <end position="4597"/>
    </location>
</feature>
<dbReference type="GO" id="GO:0005524">
    <property type="term" value="F:ATP binding"/>
    <property type="evidence" value="ECO:0007669"/>
    <property type="project" value="UniProtKB-KW"/>
</dbReference>
<dbReference type="Pfam" id="PF07728">
    <property type="entry name" value="AAA_5"/>
    <property type="match status" value="8"/>
</dbReference>
<dbReference type="RefSeq" id="XP_029323289.1">
    <property type="nucleotide sequence ID" value="XM_029467429.1"/>
</dbReference>
<feature type="compositionally biased region" description="Acidic residues" evidence="11">
    <location>
        <begin position="778"/>
        <end position="787"/>
    </location>
</feature>
<dbReference type="InterPro" id="IPR041190">
    <property type="entry name" value="Midasin_AAA_lid_5"/>
</dbReference>
<keyword evidence="7 10" id="KW-0067">ATP-binding</keyword>
<evidence type="ECO:0000256" key="7">
    <source>
        <dbReference type="ARBA" id="ARBA00022840"/>
    </source>
</evidence>
<dbReference type="Pfam" id="PF17865">
    <property type="entry name" value="AAA_lid_5"/>
    <property type="match status" value="1"/>
</dbReference>
<feature type="compositionally biased region" description="Acidic residues" evidence="11">
    <location>
        <begin position="4300"/>
        <end position="4334"/>
    </location>
</feature>
<dbReference type="PROSITE" id="PS00675">
    <property type="entry name" value="SIGMA54_INTERACT_1"/>
    <property type="match status" value="1"/>
</dbReference>
<dbReference type="VEuPathDB" id="FungiDB:C5L36_0D05380"/>
<dbReference type="PANTHER" id="PTHR48103">
    <property type="entry name" value="MIDASIN-RELATED"/>
    <property type="match status" value="1"/>
</dbReference>
<feature type="region of interest" description="Disordered" evidence="11">
    <location>
        <begin position="778"/>
        <end position="798"/>
    </location>
</feature>
<dbReference type="InterPro" id="IPR002035">
    <property type="entry name" value="VWF_A"/>
</dbReference>
<dbReference type="FunFam" id="3.40.50.300:FF:001368">
    <property type="entry name" value="Midasin"/>
    <property type="match status" value="1"/>
</dbReference>
<evidence type="ECO:0000256" key="9">
    <source>
        <dbReference type="ARBA" id="ARBA00023242"/>
    </source>
</evidence>
<reference evidence="13 14" key="1">
    <citation type="submission" date="2018-06" db="EMBL/GenBank/DDBJ databases">
        <title>Population genomics shows no distinction between pathogenic Candida krusei and environmental Pichia kudriavzevii: One species, four names.</title>
        <authorList>
            <person name="Douglass A.P."/>
            <person name="Offei B."/>
            <person name="Braun-Galleani S."/>
            <person name="Coughlan A.Y."/>
            <person name="Martos A."/>
            <person name="Ortiz-Merino R.A."/>
            <person name="Byrne K.P."/>
            <person name="Wolfe K.H."/>
        </authorList>
    </citation>
    <scope>NUCLEOTIDE SEQUENCE [LARGE SCALE GENOMIC DNA]</scope>
    <source>
        <strain evidence="13 14">CBS573</strain>
    </source>
</reference>
<evidence type="ECO:0000256" key="2">
    <source>
        <dbReference type="ARBA" id="ARBA00004642"/>
    </source>
</evidence>
<dbReference type="SUPFAM" id="SSF52540">
    <property type="entry name" value="P-loop containing nucleoside triphosphate hydrolases"/>
    <property type="match status" value="6"/>
</dbReference>
<evidence type="ECO:0000256" key="8">
    <source>
        <dbReference type="ARBA" id="ARBA00023186"/>
    </source>
</evidence>
<keyword evidence="6 10" id="KW-0547">Nucleotide-binding</keyword>
<feature type="region of interest" description="Disordered" evidence="11">
    <location>
        <begin position="4137"/>
        <end position="4686"/>
    </location>
</feature>
<dbReference type="InterPro" id="IPR025662">
    <property type="entry name" value="Sigma_54_int_dom_ATP-bd_1"/>
</dbReference>
<keyword evidence="9 10" id="KW-0539">Nucleus</keyword>
<accession>A0A2U9R8V0</accession>
<keyword evidence="8 10" id="KW-0143">Chaperone</keyword>
<feature type="compositionally biased region" description="Acidic residues" evidence="11">
    <location>
        <begin position="4187"/>
        <end position="4196"/>
    </location>
</feature>
<evidence type="ECO:0000256" key="4">
    <source>
        <dbReference type="ARBA" id="ARBA00017143"/>
    </source>
</evidence>
<keyword evidence="5" id="KW-0597">Phosphoprotein</keyword>
<dbReference type="PROSITE" id="PS50234">
    <property type="entry name" value="VWFA"/>
    <property type="match status" value="1"/>
</dbReference>
<evidence type="ECO:0000256" key="1">
    <source>
        <dbReference type="ARBA" id="ARBA00004604"/>
    </source>
</evidence>
<evidence type="ECO:0000313" key="14">
    <source>
        <dbReference type="Proteomes" id="UP000249293"/>
    </source>
</evidence>
<gene>
    <name evidence="13" type="ORF">C5L36_0D05380</name>
</gene>
<feature type="compositionally biased region" description="Basic and acidic residues" evidence="11">
    <location>
        <begin position="4632"/>
        <end position="4643"/>
    </location>
</feature>
<dbReference type="SUPFAM" id="SSF53300">
    <property type="entry name" value="vWA-like"/>
    <property type="match status" value="1"/>
</dbReference>
<feature type="compositionally biased region" description="Acidic residues" evidence="11">
    <location>
        <begin position="4278"/>
        <end position="4287"/>
    </location>
</feature>
<dbReference type="InterPro" id="IPR003593">
    <property type="entry name" value="AAA+_ATPase"/>
</dbReference>
<dbReference type="GO" id="GO:0000027">
    <property type="term" value="P:ribosomal large subunit assembly"/>
    <property type="evidence" value="ECO:0007669"/>
    <property type="project" value="InterPro"/>
</dbReference>
<dbReference type="InterPro" id="IPR027417">
    <property type="entry name" value="P-loop_NTPase"/>
</dbReference>
<dbReference type="InterPro" id="IPR040848">
    <property type="entry name" value="AAA_lid_7"/>
</dbReference>
<dbReference type="FunFam" id="3.40.50.300:FF:000582">
    <property type="entry name" value="Midasin"/>
    <property type="match status" value="1"/>
</dbReference>
<dbReference type="InterPro" id="IPR048617">
    <property type="entry name" value="MDN1_AAA_lid_4"/>
</dbReference>
<dbReference type="FunFam" id="3.40.50.300:FF:000142">
    <property type="entry name" value="Midasin"/>
    <property type="match status" value="1"/>
</dbReference>
<feature type="compositionally biased region" description="Acidic residues" evidence="11">
    <location>
        <begin position="4622"/>
        <end position="4631"/>
    </location>
</feature>
<proteinExistence type="inferred from homology"/>
<feature type="domain" description="VWFA" evidence="12">
    <location>
        <begin position="4802"/>
        <end position="4997"/>
    </location>
</feature>
<comment type="subcellular location">
    <subcellularLocation>
        <location evidence="1">Nucleus</location>
        <location evidence="1">Nucleolus</location>
    </subcellularLocation>
    <subcellularLocation>
        <location evidence="2">Nucleus</location>
        <location evidence="2">Nucleoplasm</location>
    </subcellularLocation>
</comment>
<dbReference type="Proteomes" id="UP000249293">
    <property type="component" value="Chromosome 4"/>
</dbReference>
<feature type="compositionally biased region" description="Acidic residues" evidence="11">
    <location>
        <begin position="4209"/>
        <end position="4242"/>
    </location>
</feature>
<dbReference type="Pfam" id="PF21108">
    <property type="entry name" value="MDN1_4th"/>
    <property type="match status" value="1"/>
</dbReference>
<feature type="compositionally biased region" description="Acidic residues" evidence="11">
    <location>
        <begin position="4652"/>
        <end position="4668"/>
    </location>
</feature>
<dbReference type="Gene3D" id="3.40.50.410">
    <property type="entry name" value="von Willebrand factor, type A domain"/>
    <property type="match status" value="1"/>
</dbReference>
<dbReference type="STRING" id="4909.A0A2U9R8V0"/>
<feature type="compositionally biased region" description="Acidic residues" evidence="11">
    <location>
        <begin position="4396"/>
        <end position="4464"/>
    </location>
</feature>
<dbReference type="GO" id="GO:0005654">
    <property type="term" value="C:nucleoplasm"/>
    <property type="evidence" value="ECO:0007669"/>
    <property type="project" value="UniProtKB-SubCell"/>
</dbReference>
<evidence type="ECO:0000256" key="11">
    <source>
        <dbReference type="SAM" id="MobiDB-lite"/>
    </source>
</evidence>
<evidence type="ECO:0000256" key="3">
    <source>
        <dbReference type="ARBA" id="ARBA00007188"/>
    </source>
</evidence>
<dbReference type="InterPro" id="IPR011704">
    <property type="entry name" value="ATPase_dyneun-rel_AAA"/>
</dbReference>
<dbReference type="EMBL" id="CP028776">
    <property type="protein sequence ID" value="AWU77812.1"/>
    <property type="molecule type" value="Genomic_DNA"/>
</dbReference>
<dbReference type="CDD" id="cd00009">
    <property type="entry name" value="AAA"/>
    <property type="match status" value="1"/>
</dbReference>
<keyword evidence="14" id="KW-1185">Reference proteome</keyword>
<evidence type="ECO:0000259" key="12">
    <source>
        <dbReference type="PROSITE" id="PS50234"/>
    </source>
</evidence>
<dbReference type="GO" id="GO:0030687">
    <property type="term" value="C:preribosome, large subunit precursor"/>
    <property type="evidence" value="ECO:0007669"/>
    <property type="project" value="TreeGrafter"/>
</dbReference>
<feature type="compositionally biased region" description="Acidic residues" evidence="11">
    <location>
        <begin position="4343"/>
        <end position="4389"/>
    </location>
</feature>
<dbReference type="GO" id="GO:0005730">
    <property type="term" value="C:nucleolus"/>
    <property type="evidence" value="ECO:0007669"/>
    <property type="project" value="UniProtKB-SubCell"/>
</dbReference>
<dbReference type="InterPro" id="IPR036465">
    <property type="entry name" value="vWFA_dom_sf"/>
</dbReference>
<dbReference type="GO" id="GO:0016887">
    <property type="term" value="F:ATP hydrolysis activity"/>
    <property type="evidence" value="ECO:0007669"/>
    <property type="project" value="InterPro"/>
</dbReference>
<dbReference type="PANTHER" id="PTHR48103:SF2">
    <property type="entry name" value="MIDASIN"/>
    <property type="match status" value="1"/>
</dbReference>
<dbReference type="Gene3D" id="3.40.50.300">
    <property type="entry name" value="P-loop containing nucleotide triphosphate hydrolases"/>
    <property type="match status" value="6"/>
</dbReference>
<dbReference type="KEGG" id="pkz:C5L36_0D05380"/>
<dbReference type="CDD" id="cd01460">
    <property type="entry name" value="vWA_midasin"/>
    <property type="match status" value="1"/>
</dbReference>
<feature type="compositionally biased region" description="Basic and acidic residues" evidence="11">
    <location>
        <begin position="4288"/>
        <end position="4299"/>
    </location>
</feature>
<sequence length="5008" mass="569684">MSLQENRLIVDFKKSMEVHSDFKKFYSRKQIPAFCNYNTSLSKDENLSNLCLHFLNIDASTCDAFSYRPILIEIIARLIHNPQIERLYLQLNKIDHVIEGTQVLYSSSIVNTFTNEISILVEHFLILKDFFHSLKNCINTISQSELQVLLLSFYRLISTNRDKFYRFIDPQVLHSLVANKSTSDINKYISILILSKYLFLSEEARSQMIKQHVDEANIVGDLDGDQNVDFNLLSLLEAQRLSNLSKITPSSECFIESNSTITFTESDLSPGVSIISGIMVPNLVTLESGTTKFNENESNFVEIPKSLDSIRSFAKYTKNSEPVLLVGGAGSGKTFLVDEMARRLHIEDTNSLVKIHLNQQTDSKTLIGTYTSGTKPGTFEWKNGVLTTAVREGKWVLIEDIDKAPNEVLSILMGLLEHREITLPSRGEILKAGNGFQMISTMRTNSNDKDEDIHLPDMIGLRLWNILKLKDLDDQDMKTILNKKFPLLSKYTDLFIKCYITVKSICDSRKFVSMNKGAQPRQISIKDLMKFCRRSEQIFKLQNIKTADELIHDDVFDTIFQEAIDCFTSAIVEQEPINFLVREIGSILEIPTSRIDLHLRRHVPKLENFEDGLRVGRSYNKKQKIVGVHKYTNKVAVGNTTSFATTSHSARLMEKIGVGISMCEPLLLVGETGTGKTTVVQQMAKILNKKLTVINLSQQTEVGDLLGGFKPINAKTLALPLQEDFEQLFARSFSTTKNAQFLKLLSKCFNKSQWKNVVRLWKEAFKMAKNTFEKEELEVPESNENDETATTTKKKKRKLNATERTELMKEWKTINSRVFNFEKQVVDMKNSFIFKFVEGSLVNAVKKGDWLLLDEMNLAAPETLDSISDLLAEYQDQRSILLSEKGDVESIKAHPDFRLFGCMNPATDVGKKDLPQSIRSRFTEIYVSSPDQDIQDLLMIIDKYIGKYSLSDEWIGNDVAELYLTAKRLSDNNQIVDGANQKPHFSIRTLTRTLLYAREIAPIYGLRRALYEGFCMSLLTLLDANSEKILMPIIQQHTISKLKNAKSVLSQIPADPSNSDSKYIQFKHYWMQKGPGDPEPQTHYIITPFVEKNMLNLVRATSGGKFPVLIQGPTSAGKTSMINYLAKITGHKFVRINNHEHTDLQEYLGTYVSDDTGKLTFKEGILVDALRKGHWIVLDELNLAPTDVLEALNRLLDDNRELFIPETQETVRPHPDFMLFATQNPPGLYGGRKVLSKAFRNRFLELHFDDIPQDELEIILRERCQIAPTYAKKIVEVYKELSVTRQGGRLFEQKNSFATLRDLFRWAQREAVGYEQLAANGYMLLAERVRRPEEKVVVKQALEKVMRVKLNMEEYYSKLEVPELLEMKGPVIWTKAMRRLAVLVMTSMQNNEPLLLVGETGCGKTTVCQMIAKFFNKSLIVVNAHQNTETGDLLGAQRPIRNRSELQLKFVNSLRELANRLGHKIPDNLSYTEAVSFWKEFKKMHSPSDDDVKAIENTKAECDALFEWSDGPLVNAMKSGSYFLLDEISLADDSVLERLNSVLEPERSLLLAEKGSDDVFITADKGFQFLATMNPGGDYGKKELSPALRNRFTEIWVPSMEDFEDVRQIVRAKLSETVKHLADIVVNFSRWYGLKMGGGNVSSGVISLRDIIAWISFINTASENGLSDMTALLHGACMVFIDALGTHTTAYLAEDEEKLRTVKSEYVKKLSEFARHDLIQLYSLKPVVSISGSKLVCGPFSVQRKENAPAVNSFNLDAPTTASNAMRVIRALQVHKPILLEGSPGVGKTSLITALATATGNELTRINLSEQTDLIDLFGSDSPVEGGKAGEFVWRDAPFLRAMQQGEWVLLDEMNLASQSVLEGLNACLDHRGEVYIPELDKSFMSHPNFKVFAAQNPQLQGGGRKGLPKSFVNRFSVVYVDMLTEDDIKLIAHHLYPTLDAELCDKMISFMSKLEEQVVIKRQWGSYGAPWEFNLRDTLRWLSLVESPRISNEISPSDFFDLVVKQRFRTEKDKQNATTLFESIFGPLEKKDPYYSLQSNFVQCQNAIVTRNELVQYQSDTKISNLQSNVPILETIFRCIQQSYPLILVGPSGSGKSALIKFAADIVGSKVYEFSMNSDVDSMDILGGYEQADYARSFSKHSSSITEILLKLIAVNVQLSSDESFSVIQISTKIIKTLQDSCLSINNIKFVLSDLETLNQIIQNSQLSQIIEELSALSDAISSGEISINFEWFDGLLVEAVEKGYWLILDNANLCSPSVLDRLNSLLEINGSLVINECTNDDGSPRVIQTHPDFRLFLTSDPKYGELSRAMRNRSVEVYVDLLEERATRFDRSVLGLGVTVNNEEASEQTLQMEINGLNINNLEMPLACFTQVNDSTLVMTSLFLDYYTIAIKSENKFAASTILEFIPFSLIPILEKFSYTTSHSSEFSNSAFFIDVERTIKTLEQSGVFDSTEKLYAKAFQKSPLLSNKMSDIKKQPVSVLGNSSLVPLVKEYACFACSTENSLLFAVLFMLSDAFLFMEELQEKAKTATVSSLNKLEQLAAVSLGREVKNLPKINVYKWVVDILMIIRNQTVKLIKTEKFLQVEGFGALFKLVVLWQNFVTASVNYNSTAIRVYHSQLIEWTENASNLHEDAVIELGRTIKFFSDELKLTRGSSMTVIWNSCRDMYPQTSVAWSNYESLLTLASKFDEVAFEQFSENMSNVNEIRKLFIQLFASCLEKTQNDDFVQMLEIIEKQIESLTSITQGFLNRREHPFVGNFNQVLGFVESGKTFSKQTLTLDSETLNLCLLANKPTAEMQRYEKTEIFKPYPNILSSLWDSDGYLKLNLFDDEFLKSTMSMVSQIEYTHGGSIEQTLLDLKFFISQLVKKSFDILADHTKQFSLIIFEWISYIHNIHVELLDEDFRVSASELFKSGSFESLKDYCAMFFKHGHHQYAEIFESFFIPAIGLTQGSCTMSSLGQSYVLAACGFIMLYMPDSTYDPASVDHILYNDFMKMQKLIAQLRESFICARETYFGDQTIVSEKYLPESPKSEINELPRVYRGTESAERLFEEWHMFFSSYIDRKHIDFLLETAKQVNEKADAQINNFLNNASHFVLRLKESHLRFSDLNDILIGFIYSLKLGLQLMHQSSVNKTIDGPSSLWTSDASLIFSPLCLGDVLSPIQKLFKKTSVNDYNVENVYSYMLLLSKVYNSKISTQSGDDPFNKIVMALYYRWSLRTLKEQEKESTESGVYKFADPTIDAEADFKRLFPDSEELMDIDSANSGVSSSQDLSSVYFNIAKAYISNFKEGSTSSLSEISEFSIVAFNSFNKIYERTGSGVNRSSNLVFILSLLKDSYNKFVETKASTDIDFYNGYDFAQTRNAGKLVRNVQISVSELLKKWPEHATLSELFRICGEFLDYPASTPIFRLLAKVEQIFTFIAEWEKYAHSGVSLAVHYKTISGLIVSWRKLELASWKQVFANEEKNIEKNIGKWWFHLFESIIVPSMNNEIFDEEIEIKTISAINVFVSQGSFGDFKYRLDLLSAFAAHVNQLVPSSTVNESLNNIVNYYKQFVPQIEESVASLKKELEKKVNEIILLASWKDVNIDALKQSSRRSHHKLYSVIRKYRDCLVRPVKPLIETGIPFSRKTVVQKPEQEKVFVRVPEDISRIIELCSTISKWNERIPRLRNITQVERNMDIYVKDVGHFELRSLHQYAKDIYEDAERLRKETPSVYTKDNKKKIASLKNEKHKLMSDTIKQLKHMGLKINMTLEIQKALPSVTAILATSKSFDNTCFQNCDNFFFRILDLLPRLRVAVSEVHDDIPPADAHKCLAASEHLLYTLISNRNTYVKFNTLSSKFVDMVANIEQFTTKSKNMLLSASQLSLFASTKDSVSAFVQQAPAVIDFAIESLRNSSQFSAKGYDYSLFTKARDFIVKCDISKNELFGSFESHQFSEIMTFYRRFVDDLDSWKHSNSEVAFVADFVLTWMEKQKYQFETVSEFKEECHTMEDLEFAFRDLFNSILVSVQRMHKFHFENINLKENGENMVDDEDEDDDTNWLIMDNKKLKKSVDLLYLPSITNKLAQCISALKSIEYNDQEHLVAAALIEHSLPIVQHYSNLVHVIEHKLKTNYVDLSRGCFELSSILYNVCSKGFCQPELPNEEKEDNNLKEGTGLGDGEGAENNSNDVEEDEDLSEQAQQPNEEKDRDDNESDEDDDAVDIKGDMAGELENVSDQEDKDDEENEENEDQEDELDEEIDDLDESDPNAVDDKMWDEEASPSSKEKDSEEMPDNAEANNDMEAMEDNSEDEKEQKKEDDKQENADNDGEEEKENDDNAEDEEDVGEQEDEVKNEENEQFDNAAPEADALELPEDINLDSDGENNSDGEDENDDKFDDNIDEQDSELKDDDDQIDEKADVEMDNEEPAGDEDEQEVEGAPTEEGDDGSEQEDEDEKDGMEIDNEETNEDAGVDQSDDELKEGEEEDSKEEADKDNSKQEEIEGLEGDESGANNVDDESAVKQQSGTNTEGADADDNTEKENIGASNGGADFQNEEKEDKEDEENINEQNEASRDQAAESMKQLGDSLKEFHRRRQEIKETTDDDMVDQKAGERPDDFQHLDGDNAENETQALGAASKEQVQSIDDNMAIDDDEDDSFENRNDETKTEEDSNNQKADEESDVEMEEGGANEDDFVGERRSGFMNERRRDDNEVPANLNLDTIMDSDDELEDEYHNDNNVAVKQSADLRDYEEANELWKKADENTRDLTSSLCEQLRLILEPTLSTKLRGDYKTGKRLNMKRIIPYIASQFRKDKIWMRRTKPSKRQYQIMISLDNSKSMSESHAVDIAFESVALVSKALSQLESGQLSIMKFGSDSEVVHPFEKQFGGNSGVKAFREFKFDDTKTDIKKLVSKSLKVFNEARAFGDSDLWQLEIILSDGVCEDHETIQRLVRRAREEKVMIVFVIIDGLNSQESILDMSQATYTTGENGKMKLQVNKYLDTFPFEFYVVVHHINELPEMLSLILRQYFTELVSV</sequence>
<dbReference type="PIRSF" id="PIRSF010340">
    <property type="entry name" value="Midasin"/>
    <property type="match status" value="1"/>
</dbReference>
<dbReference type="GO" id="GO:0000055">
    <property type="term" value="P:ribosomal large subunit export from nucleus"/>
    <property type="evidence" value="ECO:0007669"/>
    <property type="project" value="TreeGrafter"/>
</dbReference>
<organism evidence="13 14">
    <name type="scientific">Pichia kudriavzevii</name>
    <name type="common">Yeast</name>
    <name type="synonym">Issatchenkia orientalis</name>
    <dbReference type="NCBI Taxonomy" id="4909"/>
    <lineage>
        <taxon>Eukaryota</taxon>
        <taxon>Fungi</taxon>
        <taxon>Dikarya</taxon>
        <taxon>Ascomycota</taxon>
        <taxon>Saccharomycotina</taxon>
        <taxon>Pichiomycetes</taxon>
        <taxon>Pichiales</taxon>
        <taxon>Pichiaceae</taxon>
        <taxon>Pichia</taxon>
    </lineage>
</organism>
<dbReference type="OrthoDB" id="5186at2759"/>
<protein>
    <recommendedName>
        <fullName evidence="4 10">Midasin</fullName>
    </recommendedName>
</protein>
<dbReference type="Pfam" id="PF17867">
    <property type="entry name" value="AAA_lid_7"/>
    <property type="match status" value="3"/>
</dbReference>
<dbReference type="SMART" id="SM00382">
    <property type="entry name" value="AAA"/>
    <property type="match status" value="6"/>
</dbReference>
<feature type="compositionally biased region" description="Acidic residues" evidence="11">
    <location>
        <begin position="4530"/>
        <end position="4540"/>
    </location>
</feature>
<evidence type="ECO:0000256" key="10">
    <source>
        <dbReference type="PIRNR" id="PIRNR010340"/>
    </source>
</evidence>
<comment type="similarity">
    <text evidence="3 10">Belongs to the midasin family.</text>
</comment>
<feature type="compositionally biased region" description="Basic and acidic residues" evidence="11">
    <location>
        <begin position="4669"/>
        <end position="4685"/>
    </location>
</feature>
<dbReference type="InterPro" id="IPR012099">
    <property type="entry name" value="Midasin"/>
</dbReference>
<evidence type="ECO:0000256" key="5">
    <source>
        <dbReference type="ARBA" id="ARBA00022553"/>
    </source>
</evidence>
<evidence type="ECO:0000256" key="6">
    <source>
        <dbReference type="ARBA" id="ARBA00022741"/>
    </source>
</evidence>
<evidence type="ECO:0000313" key="13">
    <source>
        <dbReference type="EMBL" id="AWU77812.1"/>
    </source>
</evidence>
<feature type="compositionally biased region" description="Basic and acidic residues" evidence="11">
    <location>
        <begin position="4465"/>
        <end position="4475"/>
    </location>
</feature>
<dbReference type="FunFam" id="3.40.50.300:FF:000712">
    <property type="entry name" value="Midasin"/>
    <property type="match status" value="1"/>
</dbReference>
<comment type="function">
    <text evidence="10">Nuclear chaperone required for maturation and nuclear export of pre-60S ribosome subunits.</text>
</comment>